<keyword evidence="19" id="KW-1185">Reference proteome</keyword>
<dbReference type="InterPro" id="IPR011761">
    <property type="entry name" value="ATP-grasp"/>
</dbReference>
<evidence type="ECO:0000256" key="14">
    <source>
        <dbReference type="ARBA" id="ARBA00047614"/>
    </source>
</evidence>
<evidence type="ECO:0000313" key="18">
    <source>
        <dbReference type="EMBL" id="RMB01890.1"/>
    </source>
</evidence>
<comment type="cofactor">
    <cofactor evidence="2">
        <name>Mg(2+)</name>
        <dbReference type="ChEBI" id="CHEBI:18420"/>
    </cofactor>
</comment>
<dbReference type="GO" id="GO:0071555">
    <property type="term" value="P:cell wall organization"/>
    <property type="evidence" value="ECO:0007669"/>
    <property type="project" value="UniProtKB-KW"/>
</dbReference>
<dbReference type="SUPFAM" id="SSF52440">
    <property type="entry name" value="PreATP-grasp domain"/>
    <property type="match status" value="1"/>
</dbReference>
<keyword evidence="7 15" id="KW-0963">Cytoplasm</keyword>
<comment type="caution">
    <text evidence="18">The sequence shown here is derived from an EMBL/GenBank/DDBJ whole genome shotgun (WGS) entry which is preliminary data.</text>
</comment>
<dbReference type="PANTHER" id="PTHR23132:SF23">
    <property type="entry name" value="D-ALANINE--D-ALANINE LIGASE B"/>
    <property type="match status" value="1"/>
</dbReference>
<dbReference type="PROSITE" id="PS50975">
    <property type="entry name" value="ATP_GRASP"/>
    <property type="match status" value="1"/>
</dbReference>
<comment type="function">
    <text evidence="3 15">Cell wall formation.</text>
</comment>
<keyword evidence="12 15" id="KW-0573">Peptidoglycan synthesis</keyword>
<dbReference type="InParanoid" id="A0A3M0C0N3"/>
<keyword evidence="9 16" id="KW-0547">Nucleotide-binding</keyword>
<dbReference type="EMBL" id="REFR01000015">
    <property type="protein sequence ID" value="RMB01890.1"/>
    <property type="molecule type" value="Genomic_DNA"/>
</dbReference>
<evidence type="ECO:0000256" key="9">
    <source>
        <dbReference type="ARBA" id="ARBA00022741"/>
    </source>
</evidence>
<dbReference type="InterPro" id="IPR011127">
    <property type="entry name" value="Dala_Dala_lig_N"/>
</dbReference>
<dbReference type="GO" id="GO:0046872">
    <property type="term" value="F:metal ion binding"/>
    <property type="evidence" value="ECO:0007669"/>
    <property type="project" value="InterPro"/>
</dbReference>
<dbReference type="PANTHER" id="PTHR23132">
    <property type="entry name" value="D-ALANINE--D-ALANINE LIGASE"/>
    <property type="match status" value="1"/>
</dbReference>
<organism evidence="18 19">
    <name type="scientific">Eilatimonas milleporae</name>
    <dbReference type="NCBI Taxonomy" id="911205"/>
    <lineage>
        <taxon>Bacteria</taxon>
        <taxon>Pseudomonadati</taxon>
        <taxon>Pseudomonadota</taxon>
        <taxon>Alphaproteobacteria</taxon>
        <taxon>Kordiimonadales</taxon>
        <taxon>Kordiimonadaceae</taxon>
        <taxon>Eilatimonas</taxon>
    </lineage>
</organism>
<evidence type="ECO:0000256" key="10">
    <source>
        <dbReference type="ARBA" id="ARBA00022840"/>
    </source>
</evidence>
<dbReference type="Gene3D" id="3.30.470.20">
    <property type="entry name" value="ATP-grasp fold, B domain"/>
    <property type="match status" value="1"/>
</dbReference>
<name>A0A3M0C0N3_9PROT</name>
<dbReference type="SUPFAM" id="SSF56059">
    <property type="entry name" value="Glutathione synthetase ATP-binding domain-like"/>
    <property type="match status" value="1"/>
</dbReference>
<comment type="catalytic activity">
    <reaction evidence="14 15">
        <text>2 D-alanine + ATP = D-alanyl-D-alanine + ADP + phosphate + H(+)</text>
        <dbReference type="Rhea" id="RHEA:11224"/>
        <dbReference type="ChEBI" id="CHEBI:15378"/>
        <dbReference type="ChEBI" id="CHEBI:30616"/>
        <dbReference type="ChEBI" id="CHEBI:43474"/>
        <dbReference type="ChEBI" id="CHEBI:57416"/>
        <dbReference type="ChEBI" id="CHEBI:57822"/>
        <dbReference type="ChEBI" id="CHEBI:456216"/>
        <dbReference type="EC" id="6.3.2.4"/>
    </reaction>
</comment>
<dbReference type="InterPro" id="IPR011095">
    <property type="entry name" value="Dala_Dala_lig_C"/>
</dbReference>
<comment type="similarity">
    <text evidence="5 15">Belongs to the D-alanine--D-alanine ligase family.</text>
</comment>
<evidence type="ECO:0000256" key="12">
    <source>
        <dbReference type="ARBA" id="ARBA00022984"/>
    </source>
</evidence>
<evidence type="ECO:0000313" key="19">
    <source>
        <dbReference type="Proteomes" id="UP000271227"/>
    </source>
</evidence>
<evidence type="ECO:0000256" key="3">
    <source>
        <dbReference type="ARBA" id="ARBA00003921"/>
    </source>
</evidence>
<protein>
    <recommendedName>
        <fullName evidence="6 15">D-alanine--D-alanine ligase</fullName>
        <ecNumber evidence="6 15">6.3.2.4</ecNumber>
    </recommendedName>
    <alternativeName>
        <fullName evidence="15">D-Ala-D-Ala ligase</fullName>
    </alternativeName>
    <alternativeName>
        <fullName evidence="15">D-alanylalanine synthetase</fullName>
    </alternativeName>
</protein>
<dbReference type="Gene3D" id="3.30.1490.20">
    <property type="entry name" value="ATP-grasp fold, A domain"/>
    <property type="match status" value="1"/>
</dbReference>
<dbReference type="OrthoDB" id="9813261at2"/>
<evidence type="ECO:0000256" key="11">
    <source>
        <dbReference type="ARBA" id="ARBA00022960"/>
    </source>
</evidence>
<evidence type="ECO:0000256" key="4">
    <source>
        <dbReference type="ARBA" id="ARBA00004496"/>
    </source>
</evidence>
<dbReference type="Pfam" id="PF07478">
    <property type="entry name" value="Dala_Dala_lig_C"/>
    <property type="match status" value="1"/>
</dbReference>
<evidence type="ECO:0000256" key="5">
    <source>
        <dbReference type="ARBA" id="ARBA00010871"/>
    </source>
</evidence>
<accession>A0A3M0C0N3</accession>
<dbReference type="AlphaFoldDB" id="A0A3M0C0N3"/>
<keyword evidence="8 15" id="KW-0436">Ligase</keyword>
<dbReference type="GO" id="GO:0005737">
    <property type="term" value="C:cytoplasm"/>
    <property type="evidence" value="ECO:0007669"/>
    <property type="project" value="UniProtKB-SubCell"/>
</dbReference>
<evidence type="ECO:0000256" key="16">
    <source>
        <dbReference type="PROSITE-ProRule" id="PRU00409"/>
    </source>
</evidence>
<dbReference type="Gene3D" id="3.40.50.20">
    <property type="match status" value="1"/>
</dbReference>
<evidence type="ECO:0000256" key="15">
    <source>
        <dbReference type="HAMAP-Rule" id="MF_00047"/>
    </source>
</evidence>
<keyword evidence="10 16" id="KW-0067">ATP-binding</keyword>
<dbReference type="FunCoup" id="A0A3M0C0N3">
    <property type="interactions" value="344"/>
</dbReference>
<dbReference type="EC" id="6.3.2.4" evidence="6 15"/>
<feature type="domain" description="ATP-grasp" evidence="17">
    <location>
        <begin position="154"/>
        <end position="382"/>
    </location>
</feature>
<dbReference type="RefSeq" id="WP_121940041.1">
    <property type="nucleotide sequence ID" value="NZ_REFR01000015.1"/>
</dbReference>
<keyword evidence="13 15" id="KW-0961">Cell wall biogenesis/degradation</keyword>
<dbReference type="GO" id="GO:0008360">
    <property type="term" value="P:regulation of cell shape"/>
    <property type="evidence" value="ECO:0007669"/>
    <property type="project" value="UniProtKB-KW"/>
</dbReference>
<dbReference type="PROSITE" id="PS00844">
    <property type="entry name" value="DALA_DALA_LIGASE_2"/>
    <property type="match status" value="1"/>
</dbReference>
<evidence type="ECO:0000256" key="1">
    <source>
        <dbReference type="ARBA" id="ARBA00001936"/>
    </source>
</evidence>
<evidence type="ECO:0000256" key="8">
    <source>
        <dbReference type="ARBA" id="ARBA00022598"/>
    </source>
</evidence>
<evidence type="ECO:0000259" key="17">
    <source>
        <dbReference type="PROSITE" id="PS50975"/>
    </source>
</evidence>
<evidence type="ECO:0000256" key="6">
    <source>
        <dbReference type="ARBA" id="ARBA00012216"/>
    </source>
</evidence>
<dbReference type="InterPro" id="IPR000291">
    <property type="entry name" value="D-Ala_lig_Van_CS"/>
</dbReference>
<dbReference type="GO" id="GO:0008716">
    <property type="term" value="F:D-alanine-D-alanine ligase activity"/>
    <property type="evidence" value="ECO:0007669"/>
    <property type="project" value="UniProtKB-UniRule"/>
</dbReference>
<comment type="cofactor">
    <cofactor evidence="1">
        <name>Mn(2+)</name>
        <dbReference type="ChEBI" id="CHEBI:29035"/>
    </cofactor>
</comment>
<dbReference type="PROSITE" id="PS00843">
    <property type="entry name" value="DALA_DALA_LIGASE_1"/>
    <property type="match status" value="1"/>
</dbReference>
<dbReference type="Proteomes" id="UP000271227">
    <property type="component" value="Unassembled WGS sequence"/>
</dbReference>
<dbReference type="GO" id="GO:0005524">
    <property type="term" value="F:ATP binding"/>
    <property type="evidence" value="ECO:0007669"/>
    <property type="project" value="UniProtKB-UniRule"/>
</dbReference>
<dbReference type="InterPro" id="IPR005905">
    <property type="entry name" value="D_ala_D_ala"/>
</dbReference>
<keyword evidence="11 15" id="KW-0133">Cell shape</keyword>
<dbReference type="InterPro" id="IPR016185">
    <property type="entry name" value="PreATP-grasp_dom_sf"/>
</dbReference>
<sequence length="407" mass="43175">MAEKKVIAVIFGGRSVEHDVSILTGLQFLEALDPTLYAGLPVYVDPLGQWWTGDRLRGRGNYPLAGENGDAETLTQLHLDLATGASGRPRLVADRKTLIGLKREPIEFDLMVPAIHGPNGEDGTLQGLLDFAGIPYAGCRILGAAATMDKAFTKNAAAALGLPVLPGLTLKRPAGGGFLDQATLETALSDRFGTVAFPFVVKPRHLGSSVGVGKADTMDDLIAAVMTAFRFDAEVLVEPCVTPLVEYNIAVRRTRDGTYVASAIERPKSEAELLDFSNKYRAGGTGGAKQAGGSEGMASLNRTLNPGELGEERSELIRTSATRIAEHFSLAGSVRVDFLCNGHTGEIWLNEVNTIPGSFAYFLWEAAEEPLSFLNLTQHMIKEGFALSAARLGNTDAAAGGATLFGG</sequence>
<dbReference type="HAMAP" id="MF_00047">
    <property type="entry name" value="Dala_Dala_lig"/>
    <property type="match status" value="1"/>
</dbReference>
<evidence type="ECO:0000256" key="13">
    <source>
        <dbReference type="ARBA" id="ARBA00023316"/>
    </source>
</evidence>
<dbReference type="InterPro" id="IPR013815">
    <property type="entry name" value="ATP_grasp_subdomain_1"/>
</dbReference>
<proteinExistence type="inferred from homology"/>
<dbReference type="UniPathway" id="UPA00219"/>
<dbReference type="Pfam" id="PF01820">
    <property type="entry name" value="Dala_Dala_lig_N"/>
    <property type="match status" value="1"/>
</dbReference>
<reference evidence="18 19" key="1">
    <citation type="submission" date="2018-10" db="EMBL/GenBank/DDBJ databases">
        <title>Genomic Encyclopedia of Archaeal and Bacterial Type Strains, Phase II (KMG-II): from individual species to whole genera.</title>
        <authorList>
            <person name="Goeker M."/>
        </authorList>
    </citation>
    <scope>NUCLEOTIDE SEQUENCE [LARGE SCALE GENOMIC DNA]</scope>
    <source>
        <strain evidence="18 19">DSM 25217</strain>
    </source>
</reference>
<evidence type="ECO:0000256" key="2">
    <source>
        <dbReference type="ARBA" id="ARBA00001946"/>
    </source>
</evidence>
<evidence type="ECO:0000256" key="7">
    <source>
        <dbReference type="ARBA" id="ARBA00022490"/>
    </source>
</evidence>
<gene>
    <name evidence="15" type="primary">ddl</name>
    <name evidence="18" type="ORF">BXY39_3398</name>
</gene>
<comment type="pathway">
    <text evidence="15">Cell wall biogenesis; peptidoglycan biosynthesis.</text>
</comment>
<comment type="subcellular location">
    <subcellularLocation>
        <location evidence="4 15">Cytoplasm</location>
    </subcellularLocation>
</comment>
<dbReference type="GO" id="GO:0009252">
    <property type="term" value="P:peptidoglycan biosynthetic process"/>
    <property type="evidence" value="ECO:0007669"/>
    <property type="project" value="UniProtKB-UniRule"/>
</dbReference>